<sequence length="168" mass="19911">MEIIPKFEIGTFKGKVAGYNEYRFICRLFIPPNRDEATVVWLREKEALVLSTSFEKPYSKIIFATNNDKIIRSIHHKYGISKVDLKLLYTEIDAFDEKSEDDFEEFYSSTEYQAYDDEYYQDTQREILDYMTDYSNAMVASSENGWFYDETIHSKNEALKLALEEDLY</sequence>
<evidence type="ECO:0000313" key="1">
    <source>
        <dbReference type="EMBL" id="ASC71820.1"/>
    </source>
</evidence>
<dbReference type="EMBL" id="CP021983">
    <property type="protein sequence ID" value="ASC71820.1"/>
    <property type="molecule type" value="Genomic_DNA"/>
</dbReference>
<proteinExistence type="predicted"/>
<organism evidence="1 2">
    <name type="scientific">Halomicronema hongdechloris C2206</name>
    <dbReference type="NCBI Taxonomy" id="1641165"/>
    <lineage>
        <taxon>Bacteria</taxon>
        <taxon>Bacillati</taxon>
        <taxon>Cyanobacteriota</taxon>
        <taxon>Cyanophyceae</taxon>
        <taxon>Nodosilineales</taxon>
        <taxon>Nodosilineaceae</taxon>
        <taxon>Halomicronema</taxon>
    </lineage>
</organism>
<keyword evidence="2" id="KW-1185">Reference proteome</keyword>
<evidence type="ECO:0000313" key="2">
    <source>
        <dbReference type="Proteomes" id="UP000191901"/>
    </source>
</evidence>
<gene>
    <name evidence="1" type="ORF">XM38_027740</name>
</gene>
<dbReference type="Proteomes" id="UP000191901">
    <property type="component" value="Chromosome"/>
</dbReference>
<reference evidence="1 2" key="1">
    <citation type="journal article" date="2016" name="Biochim. Biophys. Acta">
        <title>Characterization of red-shifted phycobilisomes isolated from the chlorophyll f-containing cyanobacterium Halomicronema hongdechloris.</title>
        <authorList>
            <person name="Li Y."/>
            <person name="Lin Y."/>
            <person name="Garvey C.J."/>
            <person name="Birch D."/>
            <person name="Corkery R.W."/>
            <person name="Loughlin P.C."/>
            <person name="Scheer H."/>
            <person name="Willows R.D."/>
            <person name="Chen M."/>
        </authorList>
    </citation>
    <scope>NUCLEOTIDE SEQUENCE [LARGE SCALE GENOMIC DNA]</scope>
    <source>
        <strain evidence="1 2">C2206</strain>
    </source>
</reference>
<name>A0A1Z3HNG4_9CYAN</name>
<dbReference type="RefSeq" id="WP_080812149.1">
    <property type="nucleotide sequence ID" value="NZ_CP021983.2"/>
</dbReference>
<dbReference type="KEGG" id="hhg:XM38_027740"/>
<accession>A0A1Z3HNG4</accession>
<dbReference type="AlphaFoldDB" id="A0A1Z3HNG4"/>
<protein>
    <submittedName>
        <fullName evidence="1">Uncharacterized protein</fullName>
    </submittedName>
</protein>